<accession>A0A9D5JS30</accession>
<evidence type="ECO:0000256" key="8">
    <source>
        <dbReference type="SAM" id="Phobius"/>
    </source>
</evidence>
<comment type="similarity">
    <text evidence="2">Belongs to the MreD family.</text>
</comment>
<evidence type="ECO:0000256" key="7">
    <source>
        <dbReference type="ARBA" id="ARBA00023136"/>
    </source>
</evidence>
<dbReference type="GO" id="GO:0008360">
    <property type="term" value="P:regulation of cell shape"/>
    <property type="evidence" value="ECO:0007669"/>
    <property type="project" value="UniProtKB-KW"/>
</dbReference>
<reference evidence="9" key="1">
    <citation type="submission" date="2019-11" db="EMBL/GenBank/DDBJ databases">
        <title>Microbial mats filling the niche in hypersaline microbial mats.</title>
        <authorList>
            <person name="Wong H.L."/>
            <person name="Macleod F.I."/>
            <person name="White R.A. III"/>
            <person name="Burns B.P."/>
        </authorList>
    </citation>
    <scope>NUCLEOTIDE SEQUENCE</scope>
    <source>
        <strain evidence="9">Rbin_158</strain>
    </source>
</reference>
<gene>
    <name evidence="9" type="primary">mreD</name>
    <name evidence="9" type="ORF">GF339_00290</name>
</gene>
<feature type="transmembrane region" description="Helical" evidence="8">
    <location>
        <begin position="42"/>
        <end position="62"/>
    </location>
</feature>
<dbReference type="EMBL" id="WJJP01000007">
    <property type="protein sequence ID" value="MBD3322987.1"/>
    <property type="molecule type" value="Genomic_DNA"/>
</dbReference>
<dbReference type="Pfam" id="PF04093">
    <property type="entry name" value="MreD"/>
    <property type="match status" value="1"/>
</dbReference>
<evidence type="ECO:0000256" key="4">
    <source>
        <dbReference type="ARBA" id="ARBA00022692"/>
    </source>
</evidence>
<dbReference type="InterPro" id="IPR007227">
    <property type="entry name" value="Cell_shape_determining_MreD"/>
</dbReference>
<sequence>MTDNVKKRRRESPSSILYHEWDYLRTREKSLSLGYSKRTVEMYVAFTVIIFLVAMVLQTTVFHLIQIGGVKPDLVLILVVYFGLTKGSDIGCVSGFAFGLIEDMFSGMSLGANALTKTIVGFLCGFSGKHLYTQSLVTHILCVGVSTIIDVLLLFSIHGFLLDWENILIYETIYNMICCPWIVYLLRFGERRLRTRSSSFI</sequence>
<keyword evidence="4 8" id="KW-0812">Transmembrane</keyword>
<dbReference type="NCBIfam" id="TIGR03426">
    <property type="entry name" value="shape_MreD"/>
    <property type="match status" value="1"/>
</dbReference>
<dbReference type="PANTHER" id="PTHR37484">
    <property type="entry name" value="ROD SHAPE-DETERMINING PROTEIN MRED"/>
    <property type="match status" value="1"/>
</dbReference>
<protein>
    <submittedName>
        <fullName evidence="9">Rod shape-determining protein MreD</fullName>
    </submittedName>
</protein>
<keyword evidence="3" id="KW-1003">Cell membrane</keyword>
<keyword evidence="5" id="KW-0133">Cell shape</keyword>
<name>A0A9D5JS30_9BACT</name>
<feature type="transmembrane region" description="Helical" evidence="8">
    <location>
        <begin position="136"/>
        <end position="161"/>
    </location>
</feature>
<comment type="caution">
    <text evidence="9">The sequence shown here is derived from an EMBL/GenBank/DDBJ whole genome shotgun (WGS) entry which is preliminary data.</text>
</comment>
<feature type="transmembrane region" description="Helical" evidence="8">
    <location>
        <begin position="104"/>
        <end position="124"/>
    </location>
</feature>
<organism evidence="9 10">
    <name type="scientific">candidate division KSB3 bacterium</name>
    <dbReference type="NCBI Taxonomy" id="2044937"/>
    <lineage>
        <taxon>Bacteria</taxon>
        <taxon>candidate division KSB3</taxon>
    </lineage>
</organism>
<dbReference type="InterPro" id="IPR026034">
    <property type="entry name" value="MreD_proteobac"/>
</dbReference>
<evidence type="ECO:0000256" key="5">
    <source>
        <dbReference type="ARBA" id="ARBA00022960"/>
    </source>
</evidence>
<evidence type="ECO:0000256" key="1">
    <source>
        <dbReference type="ARBA" id="ARBA00004651"/>
    </source>
</evidence>
<proteinExistence type="inferred from homology"/>
<keyword evidence="6 8" id="KW-1133">Transmembrane helix</keyword>
<dbReference type="GO" id="GO:0005886">
    <property type="term" value="C:plasma membrane"/>
    <property type="evidence" value="ECO:0007669"/>
    <property type="project" value="UniProtKB-SubCell"/>
</dbReference>
<evidence type="ECO:0000256" key="6">
    <source>
        <dbReference type="ARBA" id="ARBA00022989"/>
    </source>
</evidence>
<dbReference type="AlphaFoldDB" id="A0A9D5JS30"/>
<evidence type="ECO:0000313" key="9">
    <source>
        <dbReference type="EMBL" id="MBD3322987.1"/>
    </source>
</evidence>
<comment type="subcellular location">
    <subcellularLocation>
        <location evidence="1">Cell membrane</location>
        <topology evidence="1">Multi-pass membrane protein</topology>
    </subcellularLocation>
</comment>
<keyword evidence="7 8" id="KW-0472">Membrane</keyword>
<feature type="transmembrane region" description="Helical" evidence="8">
    <location>
        <begin position="167"/>
        <end position="186"/>
    </location>
</feature>
<evidence type="ECO:0000256" key="3">
    <source>
        <dbReference type="ARBA" id="ARBA00022475"/>
    </source>
</evidence>
<dbReference type="PANTHER" id="PTHR37484:SF1">
    <property type="entry name" value="ROD SHAPE-DETERMINING PROTEIN MRED"/>
    <property type="match status" value="1"/>
</dbReference>
<dbReference type="Proteomes" id="UP000649604">
    <property type="component" value="Unassembled WGS sequence"/>
</dbReference>
<evidence type="ECO:0000313" key="10">
    <source>
        <dbReference type="Proteomes" id="UP000649604"/>
    </source>
</evidence>
<evidence type="ECO:0000256" key="2">
    <source>
        <dbReference type="ARBA" id="ARBA00007776"/>
    </source>
</evidence>